<protein>
    <recommendedName>
        <fullName evidence="2">Rubredoxin-like domain-containing protein</fullName>
    </recommendedName>
</protein>
<evidence type="ECO:0000313" key="1">
    <source>
        <dbReference type="EMBL" id="GAG79254.1"/>
    </source>
</evidence>
<reference evidence="1" key="1">
    <citation type="journal article" date="2014" name="Front. Microbiol.">
        <title>High frequency of phylogenetically diverse reductive dehalogenase-homologous genes in deep subseafloor sedimentary metagenomes.</title>
        <authorList>
            <person name="Kawai M."/>
            <person name="Futagami T."/>
            <person name="Toyoda A."/>
            <person name="Takaki Y."/>
            <person name="Nishi S."/>
            <person name="Hori S."/>
            <person name="Arai W."/>
            <person name="Tsubouchi T."/>
            <person name="Morono Y."/>
            <person name="Uchiyama I."/>
            <person name="Ito T."/>
            <person name="Fujiyama A."/>
            <person name="Inagaki F."/>
            <person name="Takami H."/>
        </authorList>
    </citation>
    <scope>NUCLEOTIDE SEQUENCE</scope>
    <source>
        <strain evidence="1">Expedition CK06-06</strain>
    </source>
</reference>
<sequence length="53" mass="6241">MTTHPYEVHCGRCHWWGMIEQLVPVCVVVHRDVAKELGCPICLSDQWLEYKED</sequence>
<gene>
    <name evidence="1" type="ORF">S01H4_21336</name>
</gene>
<name>X1ABL2_9ZZZZ</name>
<dbReference type="AlphaFoldDB" id="X1ABL2"/>
<comment type="caution">
    <text evidence="1">The sequence shown here is derived from an EMBL/GenBank/DDBJ whole genome shotgun (WGS) entry which is preliminary data.</text>
</comment>
<dbReference type="EMBL" id="BART01009653">
    <property type="protein sequence ID" value="GAG79254.1"/>
    <property type="molecule type" value="Genomic_DNA"/>
</dbReference>
<proteinExistence type="predicted"/>
<accession>X1ABL2</accession>
<organism evidence="1">
    <name type="scientific">marine sediment metagenome</name>
    <dbReference type="NCBI Taxonomy" id="412755"/>
    <lineage>
        <taxon>unclassified sequences</taxon>
        <taxon>metagenomes</taxon>
        <taxon>ecological metagenomes</taxon>
    </lineage>
</organism>
<evidence type="ECO:0008006" key="2">
    <source>
        <dbReference type="Google" id="ProtNLM"/>
    </source>
</evidence>